<comment type="caution">
    <text evidence="1">The sequence shown here is derived from an EMBL/GenBank/DDBJ whole genome shotgun (WGS) entry which is preliminary data.</text>
</comment>
<dbReference type="Proteomes" id="UP000783796">
    <property type="component" value="Unassembled WGS sequence"/>
</dbReference>
<dbReference type="AlphaFoldDB" id="A0A948WVQ1"/>
<evidence type="ECO:0000313" key="2">
    <source>
        <dbReference type="Proteomes" id="UP000783796"/>
    </source>
</evidence>
<protein>
    <submittedName>
        <fullName evidence="1">Uncharacterized protein</fullName>
    </submittedName>
</protein>
<accession>A0A948WVQ1</accession>
<reference evidence="1" key="1">
    <citation type="journal article" date="2021" name="PeerJ">
        <title>Extensive microbial diversity within the chicken gut microbiome revealed by metagenomics and culture.</title>
        <authorList>
            <person name="Gilroy R."/>
            <person name="Ravi A."/>
            <person name="Getino M."/>
            <person name="Pursley I."/>
            <person name="Horton D.L."/>
            <person name="Alikhan N.F."/>
            <person name="Baker D."/>
            <person name="Gharbi K."/>
            <person name="Hall N."/>
            <person name="Watson M."/>
            <person name="Adriaenssens E.M."/>
            <person name="Foster-Nyarko E."/>
            <person name="Jarju S."/>
            <person name="Secka A."/>
            <person name="Antonio M."/>
            <person name="Oren A."/>
            <person name="Chaudhuri R.R."/>
            <person name="La Ragione R."/>
            <person name="Hildebrand F."/>
            <person name="Pallen M.J."/>
        </authorList>
    </citation>
    <scope>NUCLEOTIDE SEQUENCE</scope>
    <source>
        <strain evidence="1">G4-2901</strain>
    </source>
</reference>
<dbReference type="EMBL" id="JAHLFW010000064">
    <property type="protein sequence ID" value="MBU3838122.1"/>
    <property type="molecule type" value="Genomic_DNA"/>
</dbReference>
<proteinExistence type="predicted"/>
<organism evidence="1 2">
    <name type="scientific">Candidatus Phocaeicola faecigallinarum</name>
    <dbReference type="NCBI Taxonomy" id="2838732"/>
    <lineage>
        <taxon>Bacteria</taxon>
        <taxon>Pseudomonadati</taxon>
        <taxon>Bacteroidota</taxon>
        <taxon>Bacteroidia</taxon>
        <taxon>Bacteroidales</taxon>
        <taxon>Bacteroidaceae</taxon>
        <taxon>Phocaeicola</taxon>
    </lineage>
</organism>
<evidence type="ECO:0000313" key="1">
    <source>
        <dbReference type="EMBL" id="MBU3838122.1"/>
    </source>
</evidence>
<reference evidence="1" key="2">
    <citation type="submission" date="2021-04" db="EMBL/GenBank/DDBJ databases">
        <authorList>
            <person name="Gilroy R."/>
        </authorList>
    </citation>
    <scope>NUCLEOTIDE SEQUENCE</scope>
    <source>
        <strain evidence="1">G4-2901</strain>
    </source>
</reference>
<sequence>MATIETINKALEVLKNHDWWWMMADYTHPAIDNARGSMRYYVELVATIKDAVVRNAMRELWKATYENVHNNMWSKDEEANKVYEAKKTELMAIILPLENSQKMAA</sequence>
<name>A0A948WVQ1_9BACT</name>
<gene>
    <name evidence="1" type="ORF">H9777_07380</name>
</gene>